<gene>
    <name evidence="10" type="ORF">Cba03nite_55720</name>
</gene>
<dbReference type="RefSeq" id="WP_203752185.1">
    <property type="nucleotide sequence ID" value="NZ_BONF01000034.1"/>
</dbReference>
<evidence type="ECO:0000313" key="11">
    <source>
        <dbReference type="Proteomes" id="UP000601223"/>
    </source>
</evidence>
<keyword evidence="11" id="KW-1185">Reference proteome</keyword>
<name>A0A8J3NLN0_9ACTN</name>
<evidence type="ECO:0000256" key="7">
    <source>
        <dbReference type="SAM" id="Phobius"/>
    </source>
</evidence>
<evidence type="ECO:0000256" key="3">
    <source>
        <dbReference type="ARBA" id="ARBA00022692"/>
    </source>
</evidence>
<feature type="transmembrane region" description="Helical" evidence="7">
    <location>
        <begin position="226"/>
        <end position="247"/>
    </location>
</feature>
<proteinExistence type="inferred from homology"/>
<feature type="transmembrane region" description="Helical" evidence="7">
    <location>
        <begin position="96"/>
        <end position="116"/>
    </location>
</feature>
<evidence type="ECO:0000256" key="1">
    <source>
        <dbReference type="ARBA" id="ARBA00004477"/>
    </source>
</evidence>
<dbReference type="InterPro" id="IPR057434">
    <property type="entry name" value="LMF1/2_N"/>
</dbReference>
<dbReference type="PANTHER" id="PTHR14463">
    <property type="entry name" value="LIPASE MATURATION FACTOR"/>
    <property type="match status" value="1"/>
</dbReference>
<reference evidence="10 11" key="1">
    <citation type="submission" date="2021-01" db="EMBL/GenBank/DDBJ databases">
        <title>Whole genome shotgun sequence of Catellatospora bangladeshensis NBRC 107357.</title>
        <authorList>
            <person name="Komaki H."/>
            <person name="Tamura T."/>
        </authorList>
    </citation>
    <scope>NUCLEOTIDE SEQUENCE [LARGE SCALE GENOMIC DNA]</scope>
    <source>
        <strain evidence="10 11">NBRC 107357</strain>
    </source>
</reference>
<dbReference type="EMBL" id="BONF01000034">
    <property type="protein sequence ID" value="GIF84223.1"/>
    <property type="molecule type" value="Genomic_DNA"/>
</dbReference>
<evidence type="ECO:0000256" key="4">
    <source>
        <dbReference type="ARBA" id="ARBA00022824"/>
    </source>
</evidence>
<feature type="transmembrane region" description="Helical" evidence="7">
    <location>
        <begin position="128"/>
        <end position="154"/>
    </location>
</feature>
<evidence type="ECO:0000256" key="6">
    <source>
        <dbReference type="ARBA" id="ARBA00023136"/>
    </source>
</evidence>
<keyword evidence="3 7" id="KW-0812">Transmembrane</keyword>
<feature type="transmembrane region" description="Helical" evidence="7">
    <location>
        <begin position="20"/>
        <end position="39"/>
    </location>
</feature>
<dbReference type="AlphaFoldDB" id="A0A8J3NLN0"/>
<protein>
    <submittedName>
        <fullName evidence="10">Membrane protein</fullName>
    </submittedName>
</protein>
<evidence type="ECO:0000256" key="5">
    <source>
        <dbReference type="ARBA" id="ARBA00022989"/>
    </source>
</evidence>
<dbReference type="InterPro" id="IPR057433">
    <property type="entry name" value="LMF1/2_C"/>
</dbReference>
<keyword evidence="6 7" id="KW-0472">Membrane</keyword>
<feature type="domain" description="Lipase maturation factor 1/2 N-terminal" evidence="8">
    <location>
        <begin position="121"/>
        <end position="268"/>
    </location>
</feature>
<comment type="caution">
    <text evidence="10">The sequence shown here is derived from an EMBL/GenBank/DDBJ whole genome shotgun (WGS) entry which is preliminary data.</text>
</comment>
<comment type="similarity">
    <text evidence="2">Belongs to the lipase maturation factor family.</text>
</comment>
<dbReference type="Proteomes" id="UP000601223">
    <property type="component" value="Unassembled WGS sequence"/>
</dbReference>
<sequence length="481" mass="54608">MDWFTAQDQWWGRMVFQRGLAAIYLVAFLVAVNQFRALLGDHGLTPVPRFLARIPWRQAPSVFYLHYSDRFLAVVAWTGVAVSAALLAGAGDHVPLWLAMALWLLLWALYLSIVNVGQLWYAFGWESLLVEAGFLAVFLGNASVGAPVAVMWLLRWLLFRLEFGAGLIKMRGDRCWRDLTCLYYHHQTQPMPGPLSRLFHLLPRPLHRAEVLANHFTQLVVPFGLFLPQPVASVAATIILVTQLWLVASGNFSWLNWMAIILAASVIDYSPLLGAAPAAGPGPVWFVALVAAVVVLVLVLSYRPARNLFSRHQLMNTSFDSLRLVNTYGAFGSVTKVRHEIVIEGTRDRLPGPDTVWQEYGFKGKPGDPRRLPPQVAPYHLRLDWLMWFAAMSPLHAHPWLLTLLGRLLADDRPVLRLLRHNPFPDAPPTYVRALLYRYRFTDRAERRATGDRWHRTLVDEFVPPVALEHMPAERRRHRPG</sequence>
<dbReference type="Pfam" id="PF06762">
    <property type="entry name" value="LMF1"/>
    <property type="match status" value="1"/>
</dbReference>
<feature type="domain" description="Lipase maturation factor 1/2 C-terminal" evidence="9">
    <location>
        <begin position="324"/>
        <end position="464"/>
    </location>
</feature>
<evidence type="ECO:0000259" key="9">
    <source>
        <dbReference type="Pfam" id="PF25179"/>
    </source>
</evidence>
<keyword evidence="4" id="KW-0256">Endoplasmic reticulum</keyword>
<dbReference type="PANTHER" id="PTHR14463:SF10">
    <property type="entry name" value="LIPASE MATURATION FACTOR 1"/>
    <property type="match status" value="1"/>
</dbReference>
<organism evidence="10 11">
    <name type="scientific">Catellatospora bangladeshensis</name>
    <dbReference type="NCBI Taxonomy" id="310355"/>
    <lineage>
        <taxon>Bacteria</taxon>
        <taxon>Bacillati</taxon>
        <taxon>Actinomycetota</taxon>
        <taxon>Actinomycetes</taxon>
        <taxon>Micromonosporales</taxon>
        <taxon>Micromonosporaceae</taxon>
        <taxon>Catellatospora</taxon>
    </lineage>
</organism>
<dbReference type="GO" id="GO:0051604">
    <property type="term" value="P:protein maturation"/>
    <property type="evidence" value="ECO:0007669"/>
    <property type="project" value="InterPro"/>
</dbReference>
<dbReference type="InterPro" id="IPR009613">
    <property type="entry name" value="LMF"/>
</dbReference>
<feature type="transmembrane region" description="Helical" evidence="7">
    <location>
        <begin position="254"/>
        <end position="272"/>
    </location>
</feature>
<keyword evidence="5 7" id="KW-1133">Transmembrane helix</keyword>
<feature type="transmembrane region" description="Helical" evidence="7">
    <location>
        <begin position="284"/>
        <end position="302"/>
    </location>
</feature>
<evidence type="ECO:0000259" key="8">
    <source>
        <dbReference type="Pfam" id="PF06762"/>
    </source>
</evidence>
<dbReference type="Pfam" id="PF25179">
    <property type="entry name" value="LMF1_C"/>
    <property type="match status" value="1"/>
</dbReference>
<evidence type="ECO:0000313" key="10">
    <source>
        <dbReference type="EMBL" id="GIF84223.1"/>
    </source>
</evidence>
<accession>A0A8J3NLN0</accession>
<evidence type="ECO:0000256" key="2">
    <source>
        <dbReference type="ARBA" id="ARBA00005512"/>
    </source>
</evidence>
<feature type="transmembrane region" description="Helical" evidence="7">
    <location>
        <begin position="71"/>
        <end position="90"/>
    </location>
</feature>
<comment type="subcellular location">
    <subcellularLocation>
        <location evidence="1">Endoplasmic reticulum membrane</location>
        <topology evidence="1">Multi-pass membrane protein</topology>
    </subcellularLocation>
</comment>